<dbReference type="EMBL" id="BARS01050003">
    <property type="protein sequence ID" value="GAG44260.1"/>
    <property type="molecule type" value="Genomic_DNA"/>
</dbReference>
<dbReference type="AlphaFoldDB" id="X0XM62"/>
<organism evidence="1">
    <name type="scientific">marine sediment metagenome</name>
    <dbReference type="NCBI Taxonomy" id="412755"/>
    <lineage>
        <taxon>unclassified sequences</taxon>
        <taxon>metagenomes</taxon>
        <taxon>ecological metagenomes</taxon>
    </lineage>
</organism>
<proteinExistence type="predicted"/>
<comment type="caution">
    <text evidence="1">The sequence shown here is derived from an EMBL/GenBank/DDBJ whole genome shotgun (WGS) entry which is preliminary data.</text>
</comment>
<reference evidence="1" key="1">
    <citation type="journal article" date="2014" name="Front. Microbiol.">
        <title>High frequency of phylogenetically diverse reductive dehalogenase-homologous genes in deep subseafloor sedimentary metagenomes.</title>
        <authorList>
            <person name="Kawai M."/>
            <person name="Futagami T."/>
            <person name="Toyoda A."/>
            <person name="Takaki Y."/>
            <person name="Nishi S."/>
            <person name="Hori S."/>
            <person name="Arai W."/>
            <person name="Tsubouchi T."/>
            <person name="Morono Y."/>
            <person name="Uchiyama I."/>
            <person name="Ito T."/>
            <person name="Fujiyama A."/>
            <person name="Inagaki F."/>
            <person name="Takami H."/>
        </authorList>
    </citation>
    <scope>NUCLEOTIDE SEQUENCE</scope>
    <source>
        <strain evidence="1">Expedition CK06-06</strain>
    </source>
</reference>
<accession>X0XM62</accession>
<sequence length="41" mass="4980">MIPYKKEKSDNAICFFAFNHKRKTGKYLPQTFLYKYLAFLD</sequence>
<gene>
    <name evidence="1" type="ORF">S01H1_74719</name>
</gene>
<protein>
    <submittedName>
        <fullName evidence="1">Uncharacterized protein</fullName>
    </submittedName>
</protein>
<name>X0XM62_9ZZZZ</name>
<feature type="non-terminal residue" evidence="1">
    <location>
        <position position="41"/>
    </location>
</feature>
<evidence type="ECO:0000313" key="1">
    <source>
        <dbReference type="EMBL" id="GAG44260.1"/>
    </source>
</evidence>